<evidence type="ECO:0000313" key="3">
    <source>
        <dbReference type="Proteomes" id="UP000033551"/>
    </source>
</evidence>
<dbReference type="InterPro" id="IPR021957">
    <property type="entry name" value="DUF3574"/>
</dbReference>
<name>A0A0F4JD32_9ACTN</name>
<dbReference type="Proteomes" id="UP000033551">
    <property type="component" value="Unassembled WGS sequence"/>
</dbReference>
<evidence type="ECO:0008006" key="4">
    <source>
        <dbReference type="Google" id="ProtNLM"/>
    </source>
</evidence>
<dbReference type="OrthoDB" id="794286at2"/>
<dbReference type="EMBL" id="JZWV01000423">
    <property type="protein sequence ID" value="KJY32262.1"/>
    <property type="molecule type" value="Genomic_DNA"/>
</dbReference>
<feature type="signal peptide" evidence="1">
    <location>
        <begin position="1"/>
        <end position="30"/>
    </location>
</feature>
<reference evidence="2 3" key="1">
    <citation type="submission" date="2015-02" db="EMBL/GenBank/DDBJ databases">
        <authorList>
            <person name="Ju K.-S."/>
            <person name="Doroghazi J.R."/>
            <person name="Metcalf W."/>
        </authorList>
    </citation>
    <scope>NUCLEOTIDE SEQUENCE [LARGE SCALE GENOMIC DNA]</scope>
    <source>
        <strain evidence="2 3">NRRL ISP-5550</strain>
    </source>
</reference>
<evidence type="ECO:0000256" key="1">
    <source>
        <dbReference type="SAM" id="SignalP"/>
    </source>
</evidence>
<feature type="chain" id="PRO_5002470387" description="Choline dehydrogenase" evidence="1">
    <location>
        <begin position="31"/>
        <end position="162"/>
    </location>
</feature>
<comment type="caution">
    <text evidence="2">The sequence shown here is derived from an EMBL/GenBank/DDBJ whole genome shotgun (WGS) entry which is preliminary data.</text>
</comment>
<sequence length="162" mass="17505">MRSPRISTPAAGLLAAAALLFAFGGPVSQAAFGTPTASAAAAPAAQPAAEQLGSPYVSTHLYFGTGRHNGNPPITEAEFNKFLAEVITPRFPSGLTLQEGRGQWRDKEGDINSERSYELTVMYPVREAAARNADIEYIRKLYCKTWELESVGRADVRAQVDF</sequence>
<keyword evidence="3" id="KW-1185">Reference proteome</keyword>
<proteinExistence type="predicted"/>
<gene>
    <name evidence="2" type="ORF">VR44_16270</name>
</gene>
<dbReference type="Pfam" id="PF12098">
    <property type="entry name" value="DUF3574"/>
    <property type="match status" value="1"/>
</dbReference>
<dbReference type="AlphaFoldDB" id="A0A0F4JD32"/>
<dbReference type="STRING" id="68223.GCA_002028425_05723"/>
<evidence type="ECO:0000313" key="2">
    <source>
        <dbReference type="EMBL" id="KJY32262.1"/>
    </source>
</evidence>
<dbReference type="RefSeq" id="WP_045948217.1">
    <property type="nucleotide sequence ID" value="NZ_JZWV01000423.1"/>
</dbReference>
<dbReference type="PATRIC" id="fig|68223.7.peg.7707"/>
<organism evidence="2 3">
    <name type="scientific">Streptomyces katrae</name>
    <dbReference type="NCBI Taxonomy" id="68223"/>
    <lineage>
        <taxon>Bacteria</taxon>
        <taxon>Bacillati</taxon>
        <taxon>Actinomycetota</taxon>
        <taxon>Actinomycetes</taxon>
        <taxon>Kitasatosporales</taxon>
        <taxon>Streptomycetaceae</taxon>
        <taxon>Streptomyces</taxon>
    </lineage>
</organism>
<protein>
    <recommendedName>
        <fullName evidence="4">Choline dehydrogenase</fullName>
    </recommendedName>
</protein>
<keyword evidence="1" id="KW-0732">Signal</keyword>
<accession>A0A0F4JD32</accession>